<name>A0A7Z7NML9_9BURK</name>
<evidence type="ECO:0000313" key="2">
    <source>
        <dbReference type="EMBL" id="SPC21158.1"/>
    </source>
</evidence>
<dbReference type="AlphaFoldDB" id="A0A7Z7NML9"/>
<sequence length="176" mass="17815">MKHTIAKRCTGWATAIGLATVLCIPTVDARPGGGGGHAGAHAGGGRAAAHAGGGGGGGRQINNQRADARTNDVRSTSVNSVNATRNVNVNTSRNVNVNVEGGGCCHGGWDNDYHPVATAAAVTATVAMTSAVIGSMVRSVPPGCVPVNYGGMVYQQCGNTWYQPQGSQFVVVNPPY</sequence>
<proteinExistence type="predicted"/>
<dbReference type="GO" id="GO:0008168">
    <property type="term" value="F:methyltransferase activity"/>
    <property type="evidence" value="ECO:0007669"/>
    <property type="project" value="InterPro"/>
</dbReference>
<dbReference type="Proteomes" id="UP000257139">
    <property type="component" value="Chromosome CBM2594_b"/>
</dbReference>
<feature type="region of interest" description="Disordered" evidence="1">
    <location>
        <begin position="33"/>
        <end position="74"/>
    </location>
</feature>
<dbReference type="PROSITE" id="PS00092">
    <property type="entry name" value="N6_MTASE"/>
    <property type="match status" value="1"/>
</dbReference>
<feature type="compositionally biased region" description="Gly residues" evidence="1">
    <location>
        <begin position="33"/>
        <end position="59"/>
    </location>
</feature>
<dbReference type="GeneID" id="31819256"/>
<reference evidence="2 3" key="1">
    <citation type="submission" date="2018-01" db="EMBL/GenBank/DDBJ databases">
        <authorList>
            <person name="Clerissi C."/>
        </authorList>
    </citation>
    <scope>NUCLEOTIDE SEQUENCE [LARGE SCALE GENOMIC DNA]</scope>
    <source>
        <strain evidence="2">Cupriavidus taiwanensis STM 6021</strain>
    </source>
</reference>
<gene>
    <name evidence="2" type="ORF">CBM2594_B10262</name>
</gene>
<dbReference type="GO" id="GO:0032259">
    <property type="term" value="P:methylation"/>
    <property type="evidence" value="ECO:0007669"/>
    <property type="project" value="InterPro"/>
</dbReference>
<protein>
    <submittedName>
        <fullName evidence="2">Uncharacterized protein</fullName>
    </submittedName>
</protein>
<organism evidence="2 3">
    <name type="scientific">Cupriavidus taiwanensis</name>
    <dbReference type="NCBI Taxonomy" id="164546"/>
    <lineage>
        <taxon>Bacteria</taxon>
        <taxon>Pseudomonadati</taxon>
        <taxon>Pseudomonadota</taxon>
        <taxon>Betaproteobacteria</taxon>
        <taxon>Burkholderiales</taxon>
        <taxon>Burkholderiaceae</taxon>
        <taxon>Cupriavidus</taxon>
    </lineage>
</organism>
<evidence type="ECO:0000313" key="3">
    <source>
        <dbReference type="Proteomes" id="UP000257139"/>
    </source>
</evidence>
<dbReference type="InterPro" id="IPR002052">
    <property type="entry name" value="DNA_methylase_N6_adenine_CS"/>
</dbReference>
<dbReference type="OMA" id="DYHPVAT"/>
<evidence type="ECO:0000256" key="1">
    <source>
        <dbReference type="SAM" id="MobiDB-lite"/>
    </source>
</evidence>
<accession>A0A7Z7NML9</accession>
<dbReference type="EMBL" id="LT978514">
    <property type="protein sequence ID" value="SPC21158.1"/>
    <property type="molecule type" value="Genomic_DNA"/>
</dbReference>
<dbReference type="RefSeq" id="WP_012356513.1">
    <property type="nucleotide sequence ID" value="NZ_CBCRZP010000023.1"/>
</dbReference>
<dbReference type="GO" id="GO:0003676">
    <property type="term" value="F:nucleic acid binding"/>
    <property type="evidence" value="ECO:0007669"/>
    <property type="project" value="InterPro"/>
</dbReference>